<keyword evidence="8" id="KW-1185">Reference proteome</keyword>
<dbReference type="PANTHER" id="PTHR30238">
    <property type="entry name" value="MEMBRANE BOUND PREDICTED REDOX MODULATOR"/>
    <property type="match status" value="1"/>
</dbReference>
<organism evidence="7 8">
    <name type="scientific">Zhenpiania hominis</name>
    <dbReference type="NCBI Taxonomy" id="2763644"/>
    <lineage>
        <taxon>Bacteria</taxon>
        <taxon>Bacillati</taxon>
        <taxon>Bacillota</taxon>
        <taxon>Clostridia</taxon>
        <taxon>Peptostreptococcales</taxon>
        <taxon>Anaerovoracaceae</taxon>
        <taxon>Zhenpiania</taxon>
    </lineage>
</organism>
<dbReference type="GO" id="GO:0016020">
    <property type="term" value="C:membrane"/>
    <property type="evidence" value="ECO:0007669"/>
    <property type="project" value="UniProtKB-SubCell"/>
</dbReference>
<evidence type="ECO:0000313" key="7">
    <source>
        <dbReference type="EMBL" id="MBC6679980.1"/>
    </source>
</evidence>
<feature type="transmembrane region" description="Helical" evidence="6">
    <location>
        <begin position="200"/>
        <end position="220"/>
    </location>
</feature>
<evidence type="ECO:0000256" key="3">
    <source>
        <dbReference type="ARBA" id="ARBA00022692"/>
    </source>
</evidence>
<dbReference type="AlphaFoldDB" id="A0A923NL82"/>
<evidence type="ECO:0000256" key="2">
    <source>
        <dbReference type="ARBA" id="ARBA00007511"/>
    </source>
</evidence>
<evidence type="ECO:0000313" key="8">
    <source>
        <dbReference type="Proteomes" id="UP000602647"/>
    </source>
</evidence>
<feature type="transmembrane region" description="Helical" evidence="6">
    <location>
        <begin position="260"/>
        <end position="278"/>
    </location>
</feature>
<accession>A0A923NL82</accession>
<evidence type="ECO:0000256" key="6">
    <source>
        <dbReference type="SAM" id="Phobius"/>
    </source>
</evidence>
<dbReference type="EMBL" id="JACRYT010000008">
    <property type="protein sequence ID" value="MBC6679980.1"/>
    <property type="molecule type" value="Genomic_DNA"/>
</dbReference>
<dbReference type="InterPro" id="IPR005496">
    <property type="entry name" value="Integral_membrane_TerC"/>
</dbReference>
<proteinExistence type="inferred from homology"/>
<gene>
    <name evidence="7" type="ORF">H9L42_09070</name>
</gene>
<dbReference type="Proteomes" id="UP000602647">
    <property type="component" value="Unassembled WGS sequence"/>
</dbReference>
<feature type="transmembrane region" description="Helical" evidence="6">
    <location>
        <begin position="47"/>
        <end position="67"/>
    </location>
</feature>
<evidence type="ECO:0000256" key="5">
    <source>
        <dbReference type="ARBA" id="ARBA00023136"/>
    </source>
</evidence>
<evidence type="ECO:0000256" key="1">
    <source>
        <dbReference type="ARBA" id="ARBA00004141"/>
    </source>
</evidence>
<reference evidence="7" key="1">
    <citation type="submission" date="2020-08" db="EMBL/GenBank/DDBJ databases">
        <title>Genome public.</title>
        <authorList>
            <person name="Liu C."/>
            <person name="Sun Q."/>
        </authorList>
    </citation>
    <scope>NUCLEOTIDE SEQUENCE</scope>
    <source>
        <strain evidence="7">BX12</strain>
    </source>
</reference>
<comment type="similarity">
    <text evidence="2">Belongs to the TerC family.</text>
</comment>
<feature type="transmembrane region" description="Helical" evidence="6">
    <location>
        <begin position="232"/>
        <end position="254"/>
    </location>
</feature>
<keyword evidence="5 6" id="KW-0472">Membrane</keyword>
<keyword evidence="4 6" id="KW-1133">Transmembrane helix</keyword>
<comment type="caution">
    <text evidence="7">The sequence shown here is derived from an EMBL/GenBank/DDBJ whole genome shotgun (WGS) entry which is preliminary data.</text>
</comment>
<keyword evidence="3 6" id="KW-0812">Transmembrane</keyword>
<feature type="transmembrane region" description="Helical" evidence="6">
    <location>
        <begin position="107"/>
        <end position="125"/>
    </location>
</feature>
<feature type="transmembrane region" description="Helical" evidence="6">
    <location>
        <begin position="166"/>
        <end position="185"/>
    </location>
</feature>
<name>A0A923NL82_9FIRM</name>
<dbReference type="PANTHER" id="PTHR30238:SF0">
    <property type="entry name" value="THYLAKOID MEMBRANE PROTEIN TERC, CHLOROPLASTIC"/>
    <property type="match status" value="1"/>
</dbReference>
<protein>
    <submittedName>
        <fullName evidence="7">TerC/Alx family metal homeostasis membrane protein</fullName>
    </submittedName>
</protein>
<sequence length="287" mass="32652">MVQRELMVMKVFKSVKWLIFWMLLAMIFCGSICFLEGRQKALEFLGGYLIELSLSMDNLFVFLTIFTSFRIREQAQHRILGYGIAGAIILRFFFIFFGVHLVSRFEWILYVFGGILMLNGLKMLGNDEEKDPRDSLLLRLISKVLPMTNAVAGDRFLVKDRRGKRLFTPLFAVLCLIEGSDIIFAMDSVPAVFSVSTDLFIVYTSNIFAILGLRQFYFVLEHLHHRFAYVKYGISIILVFTGMKLAGLAIGWYVPIPESIAIIGTILILSIIISAVLSSGRRTRKGC</sequence>
<dbReference type="InterPro" id="IPR022369">
    <property type="entry name" value="Integral_membrane_TerC_rswitch"/>
</dbReference>
<feature type="transmembrane region" description="Helical" evidence="6">
    <location>
        <begin position="79"/>
        <end position="101"/>
    </location>
</feature>
<evidence type="ECO:0000256" key="4">
    <source>
        <dbReference type="ARBA" id="ARBA00022989"/>
    </source>
</evidence>
<comment type="subcellular location">
    <subcellularLocation>
        <location evidence="1">Membrane</location>
        <topology evidence="1">Multi-pass membrane protein</topology>
    </subcellularLocation>
</comment>
<dbReference type="NCBIfam" id="TIGR03718">
    <property type="entry name" value="R_switched_Alx"/>
    <property type="match status" value="1"/>
</dbReference>
<dbReference type="Pfam" id="PF03741">
    <property type="entry name" value="TerC"/>
    <property type="match status" value="1"/>
</dbReference>